<protein>
    <submittedName>
        <fullName evidence="2">Uncharacterized protein</fullName>
    </submittedName>
</protein>
<evidence type="ECO:0000256" key="1">
    <source>
        <dbReference type="SAM" id="MobiDB-lite"/>
    </source>
</evidence>
<keyword evidence="3" id="KW-1185">Reference proteome</keyword>
<proteinExistence type="predicted"/>
<dbReference type="OrthoDB" id="122693at2759"/>
<accession>A0A8T1WM67</accession>
<organism evidence="2 3">
    <name type="scientific">Phytophthora boehmeriae</name>
    <dbReference type="NCBI Taxonomy" id="109152"/>
    <lineage>
        <taxon>Eukaryota</taxon>
        <taxon>Sar</taxon>
        <taxon>Stramenopiles</taxon>
        <taxon>Oomycota</taxon>
        <taxon>Peronosporomycetes</taxon>
        <taxon>Peronosporales</taxon>
        <taxon>Peronosporaceae</taxon>
        <taxon>Phytophthora</taxon>
    </lineage>
</organism>
<sequence length="234" mass="25061">MYGYGGYNQGDHMRHDSLDFYAPADRGCALCRNGVNCSLAVHNVSAGVFCGDVLSTFQPCCCSFRNECMTTIFSDSCECFDGEREQEIMTTRFYLFVGLSAVAWALLAYDKMCAGPYKVMNSNHQLLASSPSAAQVRGEGSVVDTVDSDSDDERIDLDVDSAAVATGAAAVAVEVHQDVADEDDRATAPLRPDSSSQTAATDSSGIEVSVEASDEATHTDTERQVQDQTSIQSV</sequence>
<evidence type="ECO:0000313" key="2">
    <source>
        <dbReference type="EMBL" id="KAG7395092.1"/>
    </source>
</evidence>
<evidence type="ECO:0000313" key="3">
    <source>
        <dbReference type="Proteomes" id="UP000693981"/>
    </source>
</evidence>
<gene>
    <name evidence="2" type="ORF">PHYBOEH_004244</name>
</gene>
<dbReference type="AlphaFoldDB" id="A0A8T1WM67"/>
<feature type="region of interest" description="Disordered" evidence="1">
    <location>
        <begin position="178"/>
        <end position="234"/>
    </location>
</feature>
<reference evidence="2" key="1">
    <citation type="submission" date="2021-02" db="EMBL/GenBank/DDBJ databases">
        <authorList>
            <person name="Palmer J.M."/>
        </authorList>
    </citation>
    <scope>NUCLEOTIDE SEQUENCE</scope>
    <source>
        <strain evidence="2">SCRP23</strain>
    </source>
</reference>
<feature type="compositionally biased region" description="Low complexity" evidence="1">
    <location>
        <begin position="193"/>
        <end position="204"/>
    </location>
</feature>
<comment type="caution">
    <text evidence="2">The sequence shown here is derived from an EMBL/GenBank/DDBJ whole genome shotgun (WGS) entry which is preliminary data.</text>
</comment>
<feature type="compositionally biased region" description="Basic and acidic residues" evidence="1">
    <location>
        <begin position="215"/>
        <end position="225"/>
    </location>
</feature>
<name>A0A8T1WM67_9STRA</name>
<dbReference type="EMBL" id="JAGDFL010000227">
    <property type="protein sequence ID" value="KAG7395092.1"/>
    <property type="molecule type" value="Genomic_DNA"/>
</dbReference>
<dbReference type="Proteomes" id="UP000693981">
    <property type="component" value="Unassembled WGS sequence"/>
</dbReference>